<dbReference type="Proteomes" id="UP000182508">
    <property type="component" value="Unassembled WGS sequence"/>
</dbReference>
<keyword evidence="4" id="KW-1185">Reference proteome</keyword>
<feature type="short sequence motif" description="Histidine triad motif" evidence="1">
    <location>
        <begin position="93"/>
        <end position="97"/>
    </location>
</feature>
<feature type="domain" description="HIT" evidence="2">
    <location>
        <begin position="6"/>
        <end position="108"/>
    </location>
</feature>
<dbReference type="AlphaFoldDB" id="A0A1G6ATE4"/>
<dbReference type="RefSeq" id="WP_176752517.1">
    <property type="nucleotide sequence ID" value="NZ_FMXP01000006.1"/>
</dbReference>
<dbReference type="GO" id="GO:0016787">
    <property type="term" value="F:hydrolase activity"/>
    <property type="evidence" value="ECO:0007669"/>
    <property type="project" value="UniProtKB-KW"/>
</dbReference>
<evidence type="ECO:0000259" key="2">
    <source>
        <dbReference type="PROSITE" id="PS51084"/>
    </source>
</evidence>
<sequence>MCLICQRIDLIKRDENPYFVKELETGYVVIGDHQHFKGYTLFLCKQHVSELHDLPEEFRNQHLSEMADVSKAVSLAFSAEKMNIESLGNGDSHLHWHLFPRQSGDLGEYGHNGRGPVWWLPFEEMYSDEHLVSSEELEDLKATLLKFLNHDHPSNGWFEQGL</sequence>
<dbReference type="PROSITE" id="PS51084">
    <property type="entry name" value="HIT_2"/>
    <property type="match status" value="1"/>
</dbReference>
<protein>
    <submittedName>
        <fullName evidence="3">Diadenosine tetraphosphate (Ap4A) hydrolase</fullName>
    </submittedName>
</protein>
<dbReference type="InterPro" id="IPR011146">
    <property type="entry name" value="HIT-like"/>
</dbReference>
<dbReference type="EMBL" id="FMXP01000006">
    <property type="protein sequence ID" value="SDB11654.1"/>
    <property type="molecule type" value="Genomic_DNA"/>
</dbReference>
<evidence type="ECO:0000313" key="3">
    <source>
        <dbReference type="EMBL" id="SDB11654.1"/>
    </source>
</evidence>
<keyword evidence="3" id="KW-0378">Hydrolase</keyword>
<gene>
    <name evidence="3" type="ORF">SAMN02910293_00618</name>
</gene>
<evidence type="ECO:0000313" key="4">
    <source>
        <dbReference type="Proteomes" id="UP000182508"/>
    </source>
</evidence>
<dbReference type="Gene3D" id="3.30.428.10">
    <property type="entry name" value="HIT-like"/>
    <property type="match status" value="1"/>
</dbReference>
<name>A0A1G6ATE4_9STRE</name>
<dbReference type="InterPro" id="IPR036265">
    <property type="entry name" value="HIT-like_sf"/>
</dbReference>
<proteinExistence type="predicted"/>
<dbReference type="Pfam" id="PF01230">
    <property type="entry name" value="HIT"/>
    <property type="match status" value="1"/>
</dbReference>
<organism evidence="3 4">
    <name type="scientific">Streptococcus henryi</name>
    <dbReference type="NCBI Taxonomy" id="439219"/>
    <lineage>
        <taxon>Bacteria</taxon>
        <taxon>Bacillati</taxon>
        <taxon>Bacillota</taxon>
        <taxon>Bacilli</taxon>
        <taxon>Lactobacillales</taxon>
        <taxon>Streptococcaceae</taxon>
        <taxon>Streptococcus</taxon>
    </lineage>
</organism>
<reference evidence="3 4" key="1">
    <citation type="submission" date="2016-10" db="EMBL/GenBank/DDBJ databases">
        <authorList>
            <person name="de Groot N.N."/>
        </authorList>
    </citation>
    <scope>NUCLEOTIDE SEQUENCE [LARGE SCALE GENOMIC DNA]</scope>
    <source>
        <strain evidence="3 4">A-4</strain>
    </source>
</reference>
<evidence type="ECO:0000256" key="1">
    <source>
        <dbReference type="PROSITE-ProRule" id="PRU00464"/>
    </source>
</evidence>
<dbReference type="STRING" id="439219.SAMN02910293_00618"/>
<accession>A0A1G6ATE4</accession>
<dbReference type="SUPFAM" id="SSF54197">
    <property type="entry name" value="HIT-like"/>
    <property type="match status" value="1"/>
</dbReference>